<dbReference type="AlphaFoldDB" id="C7R169"/>
<organism evidence="7 8">
    <name type="scientific">Jonesia denitrificans (strain ATCC 14870 / DSM 20603 / BCRC 15368 / CIP 55.134 / JCM 11481 / NBRC 15587 / NCTC 10816 / Prevot 55134)</name>
    <name type="common">Listeria denitrificans</name>
    <dbReference type="NCBI Taxonomy" id="471856"/>
    <lineage>
        <taxon>Bacteria</taxon>
        <taxon>Bacillati</taxon>
        <taxon>Actinomycetota</taxon>
        <taxon>Actinomycetes</taxon>
        <taxon>Micrococcales</taxon>
        <taxon>Jonesiaceae</taxon>
        <taxon>Jonesia</taxon>
    </lineage>
</organism>
<keyword evidence="2 6" id="KW-0479">Metal-binding</keyword>
<dbReference type="SUPFAM" id="SSF56420">
    <property type="entry name" value="Peptide deformylase"/>
    <property type="match status" value="1"/>
</dbReference>
<dbReference type="Gene3D" id="3.90.45.10">
    <property type="entry name" value="Peptide deformylase"/>
    <property type="match status" value="1"/>
</dbReference>
<evidence type="ECO:0000313" key="8">
    <source>
        <dbReference type="Proteomes" id="UP000000628"/>
    </source>
</evidence>
<dbReference type="STRING" id="471856.Jden_0620"/>
<evidence type="ECO:0000256" key="1">
    <source>
        <dbReference type="ARBA" id="ARBA00010759"/>
    </source>
</evidence>
<feature type="binding site" evidence="6">
    <location>
        <position position="195"/>
    </location>
    <ligand>
        <name>Fe cation</name>
        <dbReference type="ChEBI" id="CHEBI:24875"/>
    </ligand>
</feature>
<protein>
    <recommendedName>
        <fullName evidence="6">Peptide deformylase</fullName>
        <shortName evidence="6">PDF</shortName>
        <ecNumber evidence="6">3.5.1.88</ecNumber>
    </recommendedName>
    <alternativeName>
        <fullName evidence="6">Polypeptide deformylase</fullName>
    </alternativeName>
</protein>
<dbReference type="PRINTS" id="PR01576">
    <property type="entry name" value="PDEFORMYLASE"/>
</dbReference>
<keyword evidence="8" id="KW-1185">Reference proteome</keyword>
<feature type="active site" evidence="6">
    <location>
        <position position="192"/>
    </location>
</feature>
<dbReference type="HOGENOM" id="CLU_061901_5_2_11"/>
<feature type="binding site" evidence="6">
    <location>
        <position position="149"/>
    </location>
    <ligand>
        <name>Fe cation</name>
        <dbReference type="ChEBI" id="CHEBI:24875"/>
    </ligand>
</feature>
<proteinExistence type="inferred from homology"/>
<evidence type="ECO:0000256" key="5">
    <source>
        <dbReference type="ARBA" id="ARBA00023004"/>
    </source>
</evidence>
<accession>C7R169</accession>
<keyword evidence="5 6" id="KW-0408">Iron</keyword>
<feature type="binding site" evidence="6">
    <location>
        <position position="191"/>
    </location>
    <ligand>
        <name>Fe cation</name>
        <dbReference type="ChEBI" id="CHEBI:24875"/>
    </ligand>
</feature>
<evidence type="ECO:0000256" key="6">
    <source>
        <dbReference type="HAMAP-Rule" id="MF_00163"/>
    </source>
</evidence>
<dbReference type="PANTHER" id="PTHR10458:SF2">
    <property type="entry name" value="PEPTIDE DEFORMYLASE, MITOCHONDRIAL"/>
    <property type="match status" value="1"/>
</dbReference>
<dbReference type="EC" id="3.5.1.88" evidence="6"/>
<dbReference type="NCBIfam" id="NF001159">
    <property type="entry name" value="PRK00150.1-3"/>
    <property type="match status" value="1"/>
</dbReference>
<evidence type="ECO:0000256" key="4">
    <source>
        <dbReference type="ARBA" id="ARBA00022917"/>
    </source>
</evidence>
<sequence>MPCFPRGEFVNVPGVETPGTVRSWHDGGVTAVSVRDQVCELLASCPDGVLPLVHAGHPVLRREAGRYEGQLGADFMAFIDAMNTTMVVAPGVGLAAPQVGVSLAVAVMRDPGAADDADPRERVAFPMRVLVNPVYEPVGDEKVSFFEGCLSVPGYQAVVARWRRVRVMGWDETGAPVDEVLTGWPARIAQHEIDHLRGVLYVDRAHLRSLSTMENLAQWWSVSAHPHAAGEALGFPVEQQGSWTQ</sequence>
<dbReference type="Proteomes" id="UP000000628">
    <property type="component" value="Chromosome"/>
</dbReference>
<dbReference type="GO" id="GO:0046872">
    <property type="term" value="F:metal ion binding"/>
    <property type="evidence" value="ECO:0007669"/>
    <property type="project" value="UniProtKB-KW"/>
</dbReference>
<reference evidence="7 8" key="1">
    <citation type="journal article" date="2009" name="Stand. Genomic Sci.">
        <title>Complete genome sequence of Jonesia denitrificans type strain (Prevot 55134).</title>
        <authorList>
            <person name="Pukall R."/>
            <person name="Gehrich-Schroter G."/>
            <person name="Lapidus A."/>
            <person name="Nolan M."/>
            <person name="Glavina Del Rio T."/>
            <person name="Lucas S."/>
            <person name="Chen F."/>
            <person name="Tice H."/>
            <person name="Pitluck S."/>
            <person name="Cheng J.F."/>
            <person name="Copeland A."/>
            <person name="Saunders E."/>
            <person name="Brettin T."/>
            <person name="Detter J.C."/>
            <person name="Bruce D."/>
            <person name="Goodwin L."/>
            <person name="Pati A."/>
            <person name="Ivanova N."/>
            <person name="Mavromatis K."/>
            <person name="Ovchinnikova G."/>
            <person name="Chen A."/>
            <person name="Palaniappan K."/>
            <person name="Land M."/>
            <person name="Hauser L."/>
            <person name="Chang Y.J."/>
            <person name="Jeffries C.D."/>
            <person name="Chain P."/>
            <person name="Goker M."/>
            <person name="Bristow J."/>
            <person name="Eisen J.A."/>
            <person name="Markowitz V."/>
            <person name="Hugenholtz P."/>
            <person name="Kyrpides N.C."/>
            <person name="Klenk H.P."/>
            <person name="Han C."/>
        </authorList>
    </citation>
    <scope>NUCLEOTIDE SEQUENCE [LARGE SCALE GENOMIC DNA]</scope>
    <source>
        <strain evidence="8">ATCC 14870 / DSM 20603 / BCRC 15368 / CIP 55.134 / JCM 11481 / NBRC 15587 / NCTC 10816 / Prevot 55134</strain>
    </source>
</reference>
<evidence type="ECO:0000256" key="3">
    <source>
        <dbReference type="ARBA" id="ARBA00022801"/>
    </source>
</evidence>
<name>C7R169_JONDD</name>
<dbReference type="InterPro" id="IPR036821">
    <property type="entry name" value="Peptide_deformylase_sf"/>
</dbReference>
<dbReference type="Pfam" id="PF01327">
    <property type="entry name" value="Pep_deformylase"/>
    <property type="match status" value="1"/>
</dbReference>
<evidence type="ECO:0000256" key="2">
    <source>
        <dbReference type="ARBA" id="ARBA00022723"/>
    </source>
</evidence>
<dbReference type="eggNOG" id="COG0242">
    <property type="taxonomic scope" value="Bacteria"/>
</dbReference>
<dbReference type="KEGG" id="jde:Jden_0620"/>
<dbReference type="GO" id="GO:0006412">
    <property type="term" value="P:translation"/>
    <property type="evidence" value="ECO:0007669"/>
    <property type="project" value="UniProtKB-UniRule"/>
</dbReference>
<gene>
    <name evidence="6" type="primary">def</name>
    <name evidence="7" type="ordered locus">Jden_0620</name>
</gene>
<comment type="similarity">
    <text evidence="1 6">Belongs to the polypeptide deformylase family.</text>
</comment>
<dbReference type="EMBL" id="CP001706">
    <property type="protein sequence ID" value="ACV08284.1"/>
    <property type="molecule type" value="Genomic_DNA"/>
</dbReference>
<keyword evidence="4 6" id="KW-0648">Protein biosynthesis</keyword>
<dbReference type="FunFam" id="3.90.45.10:FF:000003">
    <property type="entry name" value="Peptide deformylase"/>
    <property type="match status" value="1"/>
</dbReference>
<evidence type="ECO:0000313" key="7">
    <source>
        <dbReference type="EMBL" id="ACV08284.1"/>
    </source>
</evidence>
<comment type="catalytic activity">
    <reaction evidence="6">
        <text>N-terminal N-formyl-L-methionyl-[peptide] + H2O = N-terminal L-methionyl-[peptide] + formate</text>
        <dbReference type="Rhea" id="RHEA:24420"/>
        <dbReference type="Rhea" id="RHEA-COMP:10639"/>
        <dbReference type="Rhea" id="RHEA-COMP:10640"/>
        <dbReference type="ChEBI" id="CHEBI:15377"/>
        <dbReference type="ChEBI" id="CHEBI:15740"/>
        <dbReference type="ChEBI" id="CHEBI:49298"/>
        <dbReference type="ChEBI" id="CHEBI:64731"/>
        <dbReference type="EC" id="3.5.1.88"/>
    </reaction>
</comment>
<dbReference type="HAMAP" id="MF_00163">
    <property type="entry name" value="Pep_deformylase"/>
    <property type="match status" value="1"/>
</dbReference>
<dbReference type="InterPro" id="IPR023635">
    <property type="entry name" value="Peptide_deformylase"/>
</dbReference>
<dbReference type="CDD" id="cd00487">
    <property type="entry name" value="Pep_deformylase"/>
    <property type="match status" value="1"/>
</dbReference>
<comment type="function">
    <text evidence="6">Removes the formyl group from the N-terminal Met of newly synthesized proteins. Requires at least a dipeptide for an efficient rate of reaction. N-terminal L-methionine is a prerequisite for activity but the enzyme has broad specificity at other positions.</text>
</comment>
<keyword evidence="3 6" id="KW-0378">Hydrolase</keyword>
<dbReference type="GO" id="GO:0042586">
    <property type="term" value="F:peptide deformylase activity"/>
    <property type="evidence" value="ECO:0007669"/>
    <property type="project" value="UniProtKB-UniRule"/>
</dbReference>
<comment type="cofactor">
    <cofactor evidence="6">
        <name>Fe(2+)</name>
        <dbReference type="ChEBI" id="CHEBI:29033"/>
    </cofactor>
    <text evidence="6">Binds 1 Fe(2+) ion.</text>
</comment>
<dbReference type="PANTHER" id="PTHR10458">
    <property type="entry name" value="PEPTIDE DEFORMYLASE"/>
    <property type="match status" value="1"/>
</dbReference>